<gene>
    <name evidence="6" type="ORF">ENS19_08160</name>
</gene>
<evidence type="ECO:0000256" key="2">
    <source>
        <dbReference type="ARBA" id="ARBA00022723"/>
    </source>
</evidence>
<dbReference type="InterPro" id="IPR017443">
    <property type="entry name" value="RuBisCO_lsu_fd_N"/>
</dbReference>
<feature type="domain" description="Ribulose bisphosphate carboxylase large subunit C-terminal" evidence="4">
    <location>
        <begin position="155"/>
        <end position="428"/>
    </location>
</feature>
<dbReference type="PANTHER" id="PTHR42704">
    <property type="entry name" value="RIBULOSE BISPHOSPHATE CARBOXYLASE"/>
    <property type="match status" value="1"/>
</dbReference>
<dbReference type="Gene3D" id="3.30.70.150">
    <property type="entry name" value="RuBisCO large subunit, N-terminal domain"/>
    <property type="match status" value="1"/>
</dbReference>
<dbReference type="GO" id="GO:0000287">
    <property type="term" value="F:magnesium ion binding"/>
    <property type="evidence" value="ECO:0007669"/>
    <property type="project" value="InterPro"/>
</dbReference>
<dbReference type="SFLD" id="SFLDG00301">
    <property type="entry name" value="RuBisCO-like_proteins"/>
    <property type="match status" value="1"/>
</dbReference>
<evidence type="ECO:0000256" key="3">
    <source>
        <dbReference type="ARBA" id="ARBA00022842"/>
    </source>
</evidence>
<dbReference type="SFLD" id="SFLDS00014">
    <property type="entry name" value="RuBisCO"/>
    <property type="match status" value="1"/>
</dbReference>
<proteinExistence type="predicted"/>
<dbReference type="InterPro" id="IPR020878">
    <property type="entry name" value="RuBisCo_large_chain_AS"/>
</dbReference>
<evidence type="ECO:0000256" key="1">
    <source>
        <dbReference type="ARBA" id="ARBA00001946"/>
    </source>
</evidence>
<protein>
    <submittedName>
        <fullName evidence="6">Ribulose 1,5-bisphosphate carboxylase</fullName>
    </submittedName>
</protein>
<feature type="domain" description="Ribulose bisphosphate carboxylase large subunit ferrodoxin-like N-terminal" evidence="5">
    <location>
        <begin position="29"/>
        <end position="133"/>
    </location>
</feature>
<evidence type="ECO:0000259" key="4">
    <source>
        <dbReference type="Pfam" id="PF00016"/>
    </source>
</evidence>
<dbReference type="SUPFAM" id="SSF51649">
    <property type="entry name" value="RuBisCo, C-terminal domain"/>
    <property type="match status" value="1"/>
</dbReference>
<evidence type="ECO:0000313" key="6">
    <source>
        <dbReference type="EMBL" id="HFK21229.1"/>
    </source>
</evidence>
<organism evidence="6">
    <name type="scientific">Candidatus Methanomethylicus mesodigestus</name>
    <dbReference type="NCBI Taxonomy" id="1867258"/>
    <lineage>
        <taxon>Archaea</taxon>
        <taxon>Thermoproteota</taxon>
        <taxon>Methanosuratincolia</taxon>
        <taxon>Candidatus Methanomethylicales</taxon>
        <taxon>Candidatus Methanomethylicaceae</taxon>
        <taxon>Candidatus Methanomethylicus</taxon>
    </lineage>
</organism>
<dbReference type="InterPro" id="IPR000685">
    <property type="entry name" value="RuBisCO_lsu_C"/>
</dbReference>
<dbReference type="InterPro" id="IPR033966">
    <property type="entry name" value="RuBisCO"/>
</dbReference>
<dbReference type="SUPFAM" id="SSF54966">
    <property type="entry name" value="RuBisCO, large subunit, small (N-terminal) domain"/>
    <property type="match status" value="1"/>
</dbReference>
<dbReference type="AlphaFoldDB" id="A0A7C3J513"/>
<sequence>MSKNTETKLSYIDEIFVSEPEAIDPERYITAKYYVESPMGLRSAGIAIATEESIGTWTEITTTNDWVRSRLPAKLFKMEGKDDAGLVYIAYPLDLFDMEKSGMANILSMVAGNLFGLSAIKNVRLLDIHFPRSVVDYYPGPKFGIEGVRRLVGTEKSPRPHLGTIVKPKVGLSPDQTAAVCYEAAVGGVDFIKDDETLVSQKFCPLDERVSKVMEKLDRVKSETGRRVLFAVNVTASPEKMVKNAEVALDNGCNTLMLDIVILGFPTVEWFITNHDFKVPIHMHRAMHAAFTRNPKHGIAMLPLAKISRLLGGDQLHVGSGAGKMGGEEGHGAELASIIAFLKEEMHGKKTTFPVASGGIHPGFVPANFRVFGTDFVINAGGGIHGHPNGTRAGATAMKQAIDACVKGIELEEYAKTHKELEVALGLWGTSKLEGD</sequence>
<keyword evidence="3" id="KW-0460">Magnesium</keyword>
<dbReference type="InterPro" id="IPR036422">
    <property type="entry name" value="RuBisCO_lsu_N_sf"/>
</dbReference>
<dbReference type="Gene3D" id="3.20.20.110">
    <property type="entry name" value="Ribulose bisphosphate carboxylase, large subunit, C-terminal domain"/>
    <property type="match status" value="1"/>
</dbReference>
<name>A0A7C3J513_9CREN</name>
<dbReference type="PROSITE" id="PS00157">
    <property type="entry name" value="RUBISCO_LARGE"/>
    <property type="match status" value="1"/>
</dbReference>
<dbReference type="GO" id="GO:0015977">
    <property type="term" value="P:carbon fixation"/>
    <property type="evidence" value="ECO:0007669"/>
    <property type="project" value="InterPro"/>
</dbReference>
<dbReference type="Pfam" id="PF02788">
    <property type="entry name" value="RuBisCO_large_N"/>
    <property type="match status" value="1"/>
</dbReference>
<keyword evidence="2" id="KW-0479">Metal-binding</keyword>
<dbReference type="EMBL" id="DSTX01000013">
    <property type="protein sequence ID" value="HFK21229.1"/>
    <property type="molecule type" value="Genomic_DNA"/>
</dbReference>
<dbReference type="Pfam" id="PF00016">
    <property type="entry name" value="RuBisCO_large"/>
    <property type="match status" value="1"/>
</dbReference>
<accession>A0A7C3J513</accession>
<dbReference type="GO" id="GO:0016984">
    <property type="term" value="F:ribulose-bisphosphate carboxylase activity"/>
    <property type="evidence" value="ECO:0007669"/>
    <property type="project" value="InterPro"/>
</dbReference>
<comment type="caution">
    <text evidence="6">The sequence shown here is derived from an EMBL/GenBank/DDBJ whole genome shotgun (WGS) entry which is preliminary data.</text>
</comment>
<evidence type="ECO:0000259" key="5">
    <source>
        <dbReference type="Pfam" id="PF02788"/>
    </source>
</evidence>
<dbReference type="InterPro" id="IPR036376">
    <property type="entry name" value="RuBisCO_lsu_C_sf"/>
</dbReference>
<dbReference type="PANTHER" id="PTHR42704:SF17">
    <property type="entry name" value="RIBULOSE BISPHOSPHATE CARBOXYLASE LARGE CHAIN"/>
    <property type="match status" value="1"/>
</dbReference>
<reference evidence="6" key="1">
    <citation type="journal article" date="2020" name="mSystems">
        <title>Genome- and Community-Level Interaction Insights into Carbon Utilization and Element Cycling Functions of Hydrothermarchaeota in Hydrothermal Sediment.</title>
        <authorList>
            <person name="Zhou Z."/>
            <person name="Liu Y."/>
            <person name="Xu W."/>
            <person name="Pan J."/>
            <person name="Luo Z.H."/>
            <person name="Li M."/>
        </authorList>
    </citation>
    <scope>NUCLEOTIDE SEQUENCE [LARGE SCALE GENOMIC DNA]</scope>
    <source>
        <strain evidence="6">SpSt-468</strain>
    </source>
</reference>
<comment type="cofactor">
    <cofactor evidence="1">
        <name>Mg(2+)</name>
        <dbReference type="ChEBI" id="CHEBI:18420"/>
    </cofactor>
</comment>